<dbReference type="Proteomes" id="UP001418222">
    <property type="component" value="Unassembled WGS sequence"/>
</dbReference>
<evidence type="ECO:0000313" key="2">
    <source>
        <dbReference type="EMBL" id="KAK8951212.1"/>
    </source>
</evidence>
<evidence type="ECO:0000256" key="1">
    <source>
        <dbReference type="SAM" id="MobiDB-lite"/>
    </source>
</evidence>
<dbReference type="PANTHER" id="PTHR36745">
    <property type="entry name" value="OS02G0824400 PROTEIN"/>
    <property type="match status" value="1"/>
</dbReference>
<dbReference type="AlphaFoldDB" id="A0AAP0BVT6"/>
<sequence>MTHVEFIELDPEIVFIPEFADSRAPIEDLPSGVASAIHRQVELEGSSHMQVKLEGSSSLAGSARKYCKWSSQTRAKNLKELTRSRKSSQEGARVAAAQTKESSERNTYHVDTSIYTQREEDPNQELWCGKKIDGIEKKRKRETGFQVGKKKRKTGFSALTKAKIAQAMEVDK</sequence>
<proteinExistence type="predicted"/>
<comment type="caution">
    <text evidence="2">The sequence shown here is derived from an EMBL/GenBank/DDBJ whole genome shotgun (WGS) entry which is preliminary data.</text>
</comment>
<feature type="region of interest" description="Disordered" evidence="1">
    <location>
        <begin position="79"/>
        <end position="116"/>
    </location>
</feature>
<protein>
    <submittedName>
        <fullName evidence="2">Uncharacterized protein</fullName>
    </submittedName>
</protein>
<reference evidence="2 3" key="1">
    <citation type="journal article" date="2022" name="Nat. Plants">
        <title>Genomes of leafy and leafless Platanthera orchids illuminate the evolution of mycoheterotrophy.</title>
        <authorList>
            <person name="Li M.H."/>
            <person name="Liu K.W."/>
            <person name="Li Z."/>
            <person name="Lu H.C."/>
            <person name="Ye Q.L."/>
            <person name="Zhang D."/>
            <person name="Wang J.Y."/>
            <person name="Li Y.F."/>
            <person name="Zhong Z.M."/>
            <person name="Liu X."/>
            <person name="Yu X."/>
            <person name="Liu D.K."/>
            <person name="Tu X.D."/>
            <person name="Liu B."/>
            <person name="Hao Y."/>
            <person name="Liao X.Y."/>
            <person name="Jiang Y.T."/>
            <person name="Sun W.H."/>
            <person name="Chen J."/>
            <person name="Chen Y.Q."/>
            <person name="Ai Y."/>
            <person name="Zhai J.W."/>
            <person name="Wu S.S."/>
            <person name="Zhou Z."/>
            <person name="Hsiao Y.Y."/>
            <person name="Wu W.L."/>
            <person name="Chen Y.Y."/>
            <person name="Lin Y.F."/>
            <person name="Hsu J.L."/>
            <person name="Li C.Y."/>
            <person name="Wang Z.W."/>
            <person name="Zhao X."/>
            <person name="Zhong W.Y."/>
            <person name="Ma X.K."/>
            <person name="Ma L."/>
            <person name="Huang J."/>
            <person name="Chen G.Z."/>
            <person name="Huang M.Z."/>
            <person name="Huang L."/>
            <person name="Peng D.H."/>
            <person name="Luo Y.B."/>
            <person name="Zou S.Q."/>
            <person name="Chen S.P."/>
            <person name="Lan S."/>
            <person name="Tsai W.C."/>
            <person name="Van de Peer Y."/>
            <person name="Liu Z.J."/>
        </authorList>
    </citation>
    <scope>NUCLEOTIDE SEQUENCE [LARGE SCALE GENOMIC DNA]</scope>
    <source>
        <strain evidence="2">Lor287</strain>
    </source>
</reference>
<gene>
    <name evidence="2" type="ORF">KSP39_PZI004037</name>
</gene>
<accession>A0AAP0BVT6</accession>
<organism evidence="2 3">
    <name type="scientific">Platanthera zijinensis</name>
    <dbReference type="NCBI Taxonomy" id="2320716"/>
    <lineage>
        <taxon>Eukaryota</taxon>
        <taxon>Viridiplantae</taxon>
        <taxon>Streptophyta</taxon>
        <taxon>Embryophyta</taxon>
        <taxon>Tracheophyta</taxon>
        <taxon>Spermatophyta</taxon>
        <taxon>Magnoliopsida</taxon>
        <taxon>Liliopsida</taxon>
        <taxon>Asparagales</taxon>
        <taxon>Orchidaceae</taxon>
        <taxon>Orchidoideae</taxon>
        <taxon>Orchideae</taxon>
        <taxon>Orchidinae</taxon>
        <taxon>Platanthera</taxon>
    </lineage>
</organism>
<name>A0AAP0BVT6_9ASPA</name>
<keyword evidence="3" id="KW-1185">Reference proteome</keyword>
<evidence type="ECO:0000313" key="3">
    <source>
        <dbReference type="Proteomes" id="UP001418222"/>
    </source>
</evidence>
<dbReference type="PANTHER" id="PTHR36745:SF1">
    <property type="entry name" value="OS02G0824400 PROTEIN"/>
    <property type="match status" value="1"/>
</dbReference>
<dbReference type="EMBL" id="JBBWWQ010000003">
    <property type="protein sequence ID" value="KAK8951212.1"/>
    <property type="molecule type" value="Genomic_DNA"/>
</dbReference>